<dbReference type="EMBL" id="JAHUTI010069098">
    <property type="protein sequence ID" value="MED6254006.1"/>
    <property type="molecule type" value="Genomic_DNA"/>
</dbReference>
<evidence type="ECO:0000313" key="2">
    <source>
        <dbReference type="EMBL" id="MED6254006.1"/>
    </source>
</evidence>
<dbReference type="Proteomes" id="UP001345963">
    <property type="component" value="Unassembled WGS sequence"/>
</dbReference>
<gene>
    <name evidence="2" type="ORF">ATANTOWER_011909</name>
</gene>
<name>A0ABU7BU69_9TELE</name>
<proteinExistence type="predicted"/>
<evidence type="ECO:0000313" key="3">
    <source>
        <dbReference type="Proteomes" id="UP001345963"/>
    </source>
</evidence>
<dbReference type="PANTHER" id="PTHR15463:SF2">
    <property type="entry name" value="SYNERGIN GAMMA"/>
    <property type="match status" value="1"/>
</dbReference>
<organism evidence="2 3">
    <name type="scientific">Ataeniobius toweri</name>
    <dbReference type="NCBI Taxonomy" id="208326"/>
    <lineage>
        <taxon>Eukaryota</taxon>
        <taxon>Metazoa</taxon>
        <taxon>Chordata</taxon>
        <taxon>Craniata</taxon>
        <taxon>Vertebrata</taxon>
        <taxon>Euteleostomi</taxon>
        <taxon>Actinopterygii</taxon>
        <taxon>Neopterygii</taxon>
        <taxon>Teleostei</taxon>
        <taxon>Neoteleostei</taxon>
        <taxon>Acanthomorphata</taxon>
        <taxon>Ovalentaria</taxon>
        <taxon>Atherinomorphae</taxon>
        <taxon>Cyprinodontiformes</taxon>
        <taxon>Goodeidae</taxon>
        <taxon>Ataeniobius</taxon>
    </lineage>
</organism>
<feature type="non-terminal residue" evidence="2">
    <location>
        <position position="100"/>
    </location>
</feature>
<comment type="caution">
    <text evidence="2">The sequence shown here is derived from an EMBL/GenBank/DDBJ whole genome shotgun (WGS) entry which is preliminary data.</text>
</comment>
<protein>
    <submittedName>
        <fullName evidence="2">Uncharacterized protein</fullName>
    </submittedName>
</protein>
<evidence type="ECO:0000256" key="1">
    <source>
        <dbReference type="SAM" id="MobiDB-lite"/>
    </source>
</evidence>
<dbReference type="PANTHER" id="PTHR15463">
    <property type="entry name" value="AP1 GAMMA SUBUNIT BINDING PROTEIN 1"/>
    <property type="match status" value="1"/>
</dbReference>
<reference evidence="2 3" key="1">
    <citation type="submission" date="2021-07" db="EMBL/GenBank/DDBJ databases">
        <authorList>
            <person name="Palmer J.M."/>
        </authorList>
    </citation>
    <scope>NUCLEOTIDE SEQUENCE [LARGE SCALE GENOMIC DNA]</scope>
    <source>
        <strain evidence="2 3">AT_MEX2019</strain>
        <tissue evidence="2">Muscle</tissue>
    </source>
</reference>
<keyword evidence="3" id="KW-1185">Reference proteome</keyword>
<feature type="region of interest" description="Disordered" evidence="1">
    <location>
        <begin position="27"/>
        <end position="66"/>
    </location>
</feature>
<accession>A0ABU7BU69</accession>
<dbReference type="InterPro" id="IPR039656">
    <property type="entry name" value="SYNRG"/>
</dbReference>
<sequence>MHYFVSLPDGIPLKHVVVTCLSPVVASGSHKRSHSLGEKEIGRSPPSPAPEQPFRDRSNTLNEKPTLPVIRDKYKDLTGEVEESERYAYEWQRCLESALE</sequence>